<evidence type="ECO:0000256" key="6">
    <source>
        <dbReference type="ARBA" id="ARBA00022750"/>
    </source>
</evidence>
<keyword evidence="10" id="KW-0325">Glycoprotein</keyword>
<comment type="caution">
    <text evidence="14">The sequence shown here is derived from an EMBL/GenBank/DDBJ whole genome shotgun (WGS) entry which is preliminary data.</text>
</comment>
<evidence type="ECO:0000256" key="3">
    <source>
        <dbReference type="ARBA" id="ARBA00022670"/>
    </source>
</evidence>
<dbReference type="InterPro" id="IPR001461">
    <property type="entry name" value="Aspartic_peptidase_A1"/>
</dbReference>
<dbReference type="Pfam" id="PF14541">
    <property type="entry name" value="TAXi_C"/>
    <property type="match status" value="1"/>
</dbReference>
<evidence type="ECO:0000259" key="13">
    <source>
        <dbReference type="PROSITE" id="PS51767"/>
    </source>
</evidence>
<evidence type="ECO:0000313" key="15">
    <source>
        <dbReference type="Proteomes" id="UP000825935"/>
    </source>
</evidence>
<dbReference type="InterPro" id="IPR032861">
    <property type="entry name" value="TAXi_N"/>
</dbReference>
<keyword evidence="9 12" id="KW-0472">Membrane</keyword>
<dbReference type="EMBL" id="CM035440">
    <property type="protein sequence ID" value="KAH7282264.1"/>
    <property type="molecule type" value="Genomic_DNA"/>
</dbReference>
<keyword evidence="15" id="KW-1185">Reference proteome</keyword>
<feature type="active site" evidence="11">
    <location>
        <position position="118"/>
    </location>
</feature>
<dbReference type="GO" id="GO:0006508">
    <property type="term" value="P:proteolysis"/>
    <property type="evidence" value="ECO:0007669"/>
    <property type="project" value="UniProtKB-KW"/>
</dbReference>
<reference evidence="14" key="1">
    <citation type="submission" date="2021-08" db="EMBL/GenBank/DDBJ databases">
        <title>WGS assembly of Ceratopteris richardii.</title>
        <authorList>
            <person name="Marchant D.B."/>
            <person name="Chen G."/>
            <person name="Jenkins J."/>
            <person name="Shu S."/>
            <person name="Leebens-Mack J."/>
            <person name="Grimwood J."/>
            <person name="Schmutz J."/>
            <person name="Soltis P."/>
            <person name="Soltis D."/>
            <person name="Chen Z.-H."/>
        </authorList>
    </citation>
    <scope>NUCLEOTIDE SEQUENCE</scope>
    <source>
        <strain evidence="14">Whitten #5841</strain>
        <tissue evidence="14">Leaf</tissue>
    </source>
</reference>
<dbReference type="PRINTS" id="PR00792">
    <property type="entry name" value="PEPSIN"/>
</dbReference>
<accession>A0A8T2QF29</accession>
<dbReference type="InterPro" id="IPR021109">
    <property type="entry name" value="Peptidase_aspartic_dom_sf"/>
</dbReference>
<dbReference type="OMA" id="CNVTLGT"/>
<organism evidence="14 15">
    <name type="scientific">Ceratopteris richardii</name>
    <name type="common">Triangle waterfern</name>
    <dbReference type="NCBI Taxonomy" id="49495"/>
    <lineage>
        <taxon>Eukaryota</taxon>
        <taxon>Viridiplantae</taxon>
        <taxon>Streptophyta</taxon>
        <taxon>Embryophyta</taxon>
        <taxon>Tracheophyta</taxon>
        <taxon>Polypodiopsida</taxon>
        <taxon>Polypodiidae</taxon>
        <taxon>Polypodiales</taxon>
        <taxon>Pteridineae</taxon>
        <taxon>Pteridaceae</taxon>
        <taxon>Parkerioideae</taxon>
        <taxon>Ceratopteris</taxon>
    </lineage>
</organism>
<evidence type="ECO:0000256" key="2">
    <source>
        <dbReference type="ARBA" id="ARBA00007447"/>
    </source>
</evidence>
<dbReference type="GO" id="GO:0016020">
    <property type="term" value="C:membrane"/>
    <property type="evidence" value="ECO:0007669"/>
    <property type="project" value="UniProtKB-SubCell"/>
</dbReference>
<sequence>MTSRCCLHYQLKRLLPIIMTCFVAESLSLVQSKGNITIIKLHHVYADLVASARKSSDKGISREHIELFKAHDRSRHGRVLGNVVEFPVGGSSNPFVAGIYFTRVRIGTPSKEYYVQVDTGSDLLWLNCNPCTACPRSNNLGMILVPYDPQASTTSSPITCIDSICEHSFKVSSNVCDTTQLCSYGFQYGDGSSTTGYLVSDTFIYNTIHPNNTLANNEARIVFGCGYSQSGNLLTAQNVVDGIIGFGQSKLSVISQLYSQGLTPAAFAHCLQGSEQGGGILVVGNIVGVKAVYTPIVSSQPHYNLNLRGISVGSNQLIVDESAYETTNLQGTIIDSGTTLAYLIEPIYTSFINAIIKGAPDGAHLLAEQGVPCFMYMGSVDDTFPMVTLHFEGADMILKARHYLIRQADVNTELWCVGWHPISYAAAVGGGLLTILGDIVLKDQLIIYDLDNQQIGWVNYDCSSSISVSTSNGKSESVSPHYLRNSAPLLDARISLVSQFVMFLTNIYILCMYYKD</sequence>
<gene>
    <name evidence="14" type="ORF">KP509_35G022500</name>
</gene>
<evidence type="ECO:0000256" key="11">
    <source>
        <dbReference type="PIRSR" id="PIRSR601461-1"/>
    </source>
</evidence>
<feature type="transmembrane region" description="Helical" evidence="12">
    <location>
        <begin position="494"/>
        <end position="514"/>
    </location>
</feature>
<dbReference type="Gene3D" id="2.40.70.10">
    <property type="entry name" value="Acid Proteases"/>
    <property type="match status" value="2"/>
</dbReference>
<dbReference type="InterPro" id="IPR032799">
    <property type="entry name" value="TAXi_C"/>
</dbReference>
<proteinExistence type="inferred from homology"/>
<evidence type="ECO:0000256" key="9">
    <source>
        <dbReference type="ARBA" id="ARBA00023136"/>
    </source>
</evidence>
<dbReference type="AlphaFoldDB" id="A0A8T2QF29"/>
<dbReference type="SUPFAM" id="SSF50630">
    <property type="entry name" value="Acid proteases"/>
    <property type="match status" value="1"/>
</dbReference>
<keyword evidence="7" id="KW-0378">Hydrolase</keyword>
<evidence type="ECO:0000256" key="10">
    <source>
        <dbReference type="ARBA" id="ARBA00023180"/>
    </source>
</evidence>
<protein>
    <recommendedName>
        <fullName evidence="13">Peptidase A1 domain-containing protein</fullName>
    </recommendedName>
</protein>
<keyword evidence="3" id="KW-0645">Protease</keyword>
<evidence type="ECO:0000256" key="5">
    <source>
        <dbReference type="ARBA" id="ARBA00022729"/>
    </source>
</evidence>
<comment type="similarity">
    <text evidence="2">Belongs to the peptidase A1 family.</text>
</comment>
<keyword evidence="5" id="KW-0732">Signal</keyword>
<keyword evidence="4 12" id="KW-0812">Transmembrane</keyword>
<evidence type="ECO:0000256" key="12">
    <source>
        <dbReference type="SAM" id="Phobius"/>
    </source>
</evidence>
<evidence type="ECO:0000256" key="8">
    <source>
        <dbReference type="ARBA" id="ARBA00022989"/>
    </source>
</evidence>
<dbReference type="GO" id="GO:0004190">
    <property type="term" value="F:aspartic-type endopeptidase activity"/>
    <property type="evidence" value="ECO:0007669"/>
    <property type="project" value="UniProtKB-KW"/>
</dbReference>
<evidence type="ECO:0000313" key="14">
    <source>
        <dbReference type="EMBL" id="KAH7282264.1"/>
    </source>
</evidence>
<dbReference type="Pfam" id="PF14543">
    <property type="entry name" value="TAXi_N"/>
    <property type="match status" value="1"/>
</dbReference>
<dbReference type="PANTHER" id="PTHR13683">
    <property type="entry name" value="ASPARTYL PROTEASES"/>
    <property type="match status" value="1"/>
</dbReference>
<keyword evidence="8 12" id="KW-1133">Transmembrane helix</keyword>
<dbReference type="Proteomes" id="UP000825935">
    <property type="component" value="Chromosome 35"/>
</dbReference>
<comment type="subcellular location">
    <subcellularLocation>
        <location evidence="1">Membrane</location>
    </subcellularLocation>
</comment>
<dbReference type="InterPro" id="IPR033121">
    <property type="entry name" value="PEPTIDASE_A1"/>
</dbReference>
<feature type="domain" description="Peptidase A1" evidence="13">
    <location>
        <begin position="100"/>
        <end position="458"/>
    </location>
</feature>
<dbReference type="OrthoDB" id="2747330at2759"/>
<dbReference type="PROSITE" id="PS51767">
    <property type="entry name" value="PEPTIDASE_A1"/>
    <property type="match status" value="1"/>
</dbReference>
<evidence type="ECO:0000256" key="1">
    <source>
        <dbReference type="ARBA" id="ARBA00004370"/>
    </source>
</evidence>
<feature type="active site" evidence="11">
    <location>
        <position position="335"/>
    </location>
</feature>
<name>A0A8T2QF29_CERRI</name>
<evidence type="ECO:0000256" key="7">
    <source>
        <dbReference type="ARBA" id="ARBA00022801"/>
    </source>
</evidence>
<evidence type="ECO:0000256" key="4">
    <source>
        <dbReference type="ARBA" id="ARBA00022692"/>
    </source>
</evidence>
<dbReference type="CDD" id="cd05476">
    <property type="entry name" value="pepsin_A_like_plant"/>
    <property type="match status" value="1"/>
</dbReference>
<dbReference type="InterPro" id="IPR034161">
    <property type="entry name" value="Pepsin-like_plant"/>
</dbReference>
<dbReference type="PANTHER" id="PTHR13683:SF375">
    <property type="entry name" value="PEPTIDASE A1 DOMAIN-CONTAINING PROTEIN"/>
    <property type="match status" value="1"/>
</dbReference>
<keyword evidence="6" id="KW-0064">Aspartyl protease</keyword>